<dbReference type="FunCoup" id="A0A316YSE8">
    <property type="interactions" value="267"/>
</dbReference>
<protein>
    <submittedName>
        <fullName evidence="13">YIF1-domain-containing protein</fullName>
    </submittedName>
</protein>
<feature type="compositionally biased region" description="Low complexity" evidence="11">
    <location>
        <begin position="52"/>
        <end position="66"/>
    </location>
</feature>
<feature type="transmembrane region" description="Helical" evidence="12">
    <location>
        <begin position="313"/>
        <end position="334"/>
    </location>
</feature>
<dbReference type="PANTHER" id="PTHR14083:SF0">
    <property type="entry name" value="YIP1D-INTERACTING FACTOR 1, ISOFORM C"/>
    <property type="match status" value="1"/>
</dbReference>
<dbReference type="GO" id="GO:0005793">
    <property type="term" value="C:endoplasmic reticulum-Golgi intermediate compartment"/>
    <property type="evidence" value="ECO:0007669"/>
    <property type="project" value="TreeGrafter"/>
</dbReference>
<dbReference type="InParanoid" id="A0A316YSE8"/>
<dbReference type="RefSeq" id="XP_025379144.1">
    <property type="nucleotide sequence ID" value="XM_025519556.1"/>
</dbReference>
<feature type="compositionally biased region" description="Polar residues" evidence="11">
    <location>
        <begin position="1"/>
        <end position="10"/>
    </location>
</feature>
<feature type="transmembrane region" description="Helical" evidence="12">
    <location>
        <begin position="371"/>
        <end position="389"/>
    </location>
</feature>
<evidence type="ECO:0000313" key="13">
    <source>
        <dbReference type="EMBL" id="PWN91946.1"/>
    </source>
</evidence>
<dbReference type="GeneID" id="37041472"/>
<keyword evidence="4" id="KW-0813">Transport</keyword>
<evidence type="ECO:0000313" key="14">
    <source>
        <dbReference type="Proteomes" id="UP000245768"/>
    </source>
</evidence>
<evidence type="ECO:0000256" key="11">
    <source>
        <dbReference type="SAM" id="MobiDB-lite"/>
    </source>
</evidence>
<feature type="transmembrane region" description="Helical" evidence="12">
    <location>
        <begin position="419"/>
        <end position="439"/>
    </location>
</feature>
<evidence type="ECO:0000256" key="3">
    <source>
        <dbReference type="ARBA" id="ARBA00009727"/>
    </source>
</evidence>
<dbReference type="PANTHER" id="PTHR14083">
    <property type="entry name" value="YIP1 INTERACTING FACTOR HOMOLOG YIF1 PROTEIN"/>
    <property type="match status" value="1"/>
</dbReference>
<dbReference type="GO" id="GO:0005789">
    <property type="term" value="C:endoplasmic reticulum membrane"/>
    <property type="evidence" value="ECO:0007669"/>
    <property type="project" value="UniProtKB-SubCell"/>
</dbReference>
<gene>
    <name evidence="13" type="ORF">FA10DRAFT_250209</name>
</gene>
<reference evidence="13 14" key="1">
    <citation type="journal article" date="2018" name="Mol. Biol. Evol.">
        <title>Broad Genomic Sampling Reveals a Smut Pathogenic Ancestry of the Fungal Clade Ustilaginomycotina.</title>
        <authorList>
            <person name="Kijpornyongpan T."/>
            <person name="Mondo S.J."/>
            <person name="Barry K."/>
            <person name="Sandor L."/>
            <person name="Lee J."/>
            <person name="Lipzen A."/>
            <person name="Pangilinan J."/>
            <person name="LaButti K."/>
            <person name="Hainaut M."/>
            <person name="Henrissat B."/>
            <person name="Grigoriev I.V."/>
            <person name="Spatafora J.W."/>
            <person name="Aime M.C."/>
        </authorList>
    </citation>
    <scope>NUCLEOTIDE SEQUENCE [LARGE SCALE GENOMIC DNA]</scope>
    <source>
        <strain evidence="13 14">MCA 4198</strain>
    </source>
</reference>
<keyword evidence="7" id="KW-0653">Protein transport</keyword>
<dbReference type="STRING" id="215250.A0A316YSE8"/>
<keyword evidence="9" id="KW-0333">Golgi apparatus</keyword>
<organism evidence="13 14">
    <name type="scientific">Acaromyces ingoldii</name>
    <dbReference type="NCBI Taxonomy" id="215250"/>
    <lineage>
        <taxon>Eukaryota</taxon>
        <taxon>Fungi</taxon>
        <taxon>Dikarya</taxon>
        <taxon>Basidiomycota</taxon>
        <taxon>Ustilaginomycotina</taxon>
        <taxon>Exobasidiomycetes</taxon>
        <taxon>Exobasidiales</taxon>
        <taxon>Cryptobasidiaceae</taxon>
        <taxon>Acaromyces</taxon>
    </lineage>
</organism>
<accession>A0A316YSE8</accession>
<dbReference type="GO" id="GO:0015031">
    <property type="term" value="P:protein transport"/>
    <property type="evidence" value="ECO:0007669"/>
    <property type="project" value="UniProtKB-KW"/>
</dbReference>
<keyword evidence="8 12" id="KW-1133">Transmembrane helix</keyword>
<evidence type="ECO:0000256" key="4">
    <source>
        <dbReference type="ARBA" id="ARBA00022448"/>
    </source>
</evidence>
<comment type="subcellular location">
    <subcellularLocation>
        <location evidence="1">Endoplasmic reticulum membrane</location>
        <topology evidence="1">Multi-pass membrane protein</topology>
    </subcellularLocation>
    <subcellularLocation>
        <location evidence="2">Golgi apparatus membrane</location>
        <topology evidence="2">Multi-pass membrane protein</topology>
    </subcellularLocation>
</comment>
<keyword evidence="10 12" id="KW-0472">Membrane</keyword>
<keyword evidence="6" id="KW-0256">Endoplasmic reticulum</keyword>
<feature type="compositionally biased region" description="Low complexity" evidence="11">
    <location>
        <begin position="105"/>
        <end position="123"/>
    </location>
</feature>
<evidence type="ECO:0000256" key="2">
    <source>
        <dbReference type="ARBA" id="ARBA00004653"/>
    </source>
</evidence>
<proteinExistence type="inferred from homology"/>
<evidence type="ECO:0000256" key="12">
    <source>
        <dbReference type="SAM" id="Phobius"/>
    </source>
</evidence>
<keyword evidence="5 12" id="KW-0812">Transmembrane</keyword>
<dbReference type="Pfam" id="PF03878">
    <property type="entry name" value="YIF1"/>
    <property type="match status" value="1"/>
</dbReference>
<evidence type="ECO:0000256" key="1">
    <source>
        <dbReference type="ARBA" id="ARBA00004477"/>
    </source>
</evidence>
<dbReference type="AlphaFoldDB" id="A0A316YSE8"/>
<dbReference type="EMBL" id="KZ819635">
    <property type="protein sequence ID" value="PWN91946.1"/>
    <property type="molecule type" value="Genomic_DNA"/>
</dbReference>
<dbReference type="GO" id="GO:0006888">
    <property type="term" value="P:endoplasmic reticulum to Golgi vesicle-mediated transport"/>
    <property type="evidence" value="ECO:0007669"/>
    <property type="project" value="InterPro"/>
</dbReference>
<dbReference type="InterPro" id="IPR005578">
    <property type="entry name" value="Yif1_fam"/>
</dbReference>
<dbReference type="Proteomes" id="UP000245768">
    <property type="component" value="Unassembled WGS sequence"/>
</dbReference>
<feature type="compositionally biased region" description="Low complexity" evidence="11">
    <location>
        <begin position="219"/>
        <end position="231"/>
    </location>
</feature>
<feature type="compositionally biased region" description="Low complexity" evidence="11">
    <location>
        <begin position="248"/>
        <end position="263"/>
    </location>
</feature>
<evidence type="ECO:0000256" key="8">
    <source>
        <dbReference type="ARBA" id="ARBA00022989"/>
    </source>
</evidence>
<dbReference type="GO" id="GO:0000139">
    <property type="term" value="C:Golgi membrane"/>
    <property type="evidence" value="ECO:0007669"/>
    <property type="project" value="UniProtKB-SubCell"/>
</dbReference>
<name>A0A316YSE8_9BASI</name>
<dbReference type="OrthoDB" id="337750at2759"/>
<dbReference type="GO" id="GO:0030134">
    <property type="term" value="C:COPII-coated ER to Golgi transport vesicle"/>
    <property type="evidence" value="ECO:0007669"/>
    <property type="project" value="TreeGrafter"/>
</dbReference>
<evidence type="ECO:0000256" key="9">
    <source>
        <dbReference type="ARBA" id="ARBA00023034"/>
    </source>
</evidence>
<sequence>MYQQNYGSSRSPPPLQHPKPTHPPFQVPDPPVTPNQHGDVGIETSPADPHLSSARARGAASSSVVGDSGYARYSSPPLQSNNNYPNSFGGAMQDPYASGAGGYASGNMGSQQQQQQQQQQQSSGGQGGFGAGFPNFGGFGLGQGGQPVFNDHTAQMGVHFGRQMAQVGGEYVEKNFNRILPLAVLKHYFNVSNSYVLHKLRLVLFPWRHRPWSRALRHGSGPAVGGVPPASLSMRGGPGSSGGAQENGPAYGSSASSGPSGSSKMTEGYAAPREDVNSPDLYIPVMALVTYVLLVSVIRGLESRFHPEVFGLILSRALGIVFFEFAAVKLGCYLLNIQGDHTMVDLLAYSGYKFVGAIVTLLVGLLRFGRFVYWSAFFYTCAANAFFLLRSLRYVVLPDPSSPSSVTITHAQRSRRIQFLFSIAVAQTLFGWFLIIGIWN</sequence>
<evidence type="ECO:0000256" key="10">
    <source>
        <dbReference type="ARBA" id="ARBA00023136"/>
    </source>
</evidence>
<evidence type="ECO:0000256" key="7">
    <source>
        <dbReference type="ARBA" id="ARBA00022927"/>
    </source>
</evidence>
<feature type="transmembrane region" description="Helical" evidence="12">
    <location>
        <begin position="346"/>
        <end position="365"/>
    </location>
</feature>
<feature type="compositionally biased region" description="Pro residues" evidence="11">
    <location>
        <begin position="11"/>
        <end position="33"/>
    </location>
</feature>
<feature type="compositionally biased region" description="Polar residues" evidence="11">
    <location>
        <begin position="76"/>
        <end position="86"/>
    </location>
</feature>
<keyword evidence="14" id="KW-1185">Reference proteome</keyword>
<evidence type="ECO:0000256" key="5">
    <source>
        <dbReference type="ARBA" id="ARBA00022692"/>
    </source>
</evidence>
<feature type="region of interest" description="Disordered" evidence="11">
    <location>
        <begin position="1"/>
        <end position="129"/>
    </location>
</feature>
<evidence type="ECO:0000256" key="6">
    <source>
        <dbReference type="ARBA" id="ARBA00022824"/>
    </source>
</evidence>
<comment type="similarity">
    <text evidence="3">Belongs to the YIF1 family.</text>
</comment>
<feature type="region of interest" description="Disordered" evidence="11">
    <location>
        <begin position="219"/>
        <end position="269"/>
    </location>
</feature>
<feature type="transmembrane region" description="Helical" evidence="12">
    <location>
        <begin position="281"/>
        <end position="301"/>
    </location>
</feature>